<comment type="caution">
    <text evidence="5">The sequence shown here is derived from an EMBL/GenBank/DDBJ whole genome shotgun (WGS) entry which is preliminary data.</text>
</comment>
<dbReference type="PROSITE" id="PS50297">
    <property type="entry name" value="ANK_REP_REGION"/>
    <property type="match status" value="2"/>
</dbReference>
<feature type="region of interest" description="Disordered" evidence="4">
    <location>
        <begin position="599"/>
        <end position="629"/>
    </location>
</feature>
<evidence type="ECO:0000256" key="1">
    <source>
        <dbReference type="ARBA" id="ARBA00022737"/>
    </source>
</evidence>
<dbReference type="Proteomes" id="UP000297716">
    <property type="component" value="Unassembled WGS sequence"/>
</dbReference>
<dbReference type="Pfam" id="PF00023">
    <property type="entry name" value="Ank"/>
    <property type="match status" value="2"/>
</dbReference>
<name>A0A4Z0YY97_9PEZI</name>
<dbReference type="STRING" id="37992.A0A4Z0YY97"/>
<dbReference type="Gene3D" id="1.25.40.20">
    <property type="entry name" value="Ankyrin repeat-containing domain"/>
    <property type="match status" value="3"/>
</dbReference>
<gene>
    <name evidence="5" type="ORF">E0Z10_g5300</name>
</gene>
<dbReference type="PROSITE" id="PS50088">
    <property type="entry name" value="ANK_REPEAT"/>
    <property type="match status" value="3"/>
</dbReference>
<sequence>MVQQHGHILALPGELHLHIVDQFDSIGDISSVVQLNRYFRSFFFDYLFDAKFTRRVQIAQRELERKVQGIPRRTVQDGAQQTSNTANLRNEYIATRRKKLNLMELPWRICEKAGYTMETGYLHFALVADAPRVANCLLKYGVDMDREINDHPELMPLCLALSSKYTSAQKELDAALRIACSYVLPRTVKSLLVRGANPNAYSPYGLNAIHCLLAARLPRLFSDILYRFRWRRLDFIFKNKCWESSIPTILDDLLAYGSDIRSSTQTSLRHECHPECWKSISCVHRGETVVHLATVRKIPEILPLLVDNGADLYALNEDGYTPLYGALRQEHEEAVHMILGRSTAKNPIVHVPRGSTALHIASRFAYTSVVDQLLSARVSANVIDFEGYTPLHEVLKQTKFGREKDVVDTLRSLISHGADPDIPTSVPTPRELAKSHHLPAVRDTFRIAPPERPARLHTRKTVEFADRPAKIQADHTSKSRVWKNPKSLVGVSINSKTKKGIPERTPRGNQVPRVSMAIPIETHPAQEEETYPLTMPLSAWAGGNTVKKLDFLPLSQENKQFKKDVERPRESFPTLIKDHGMSLASGAYDSAAASFWGGLPRSAAGSHLNDKPEQKKPKRGRARWKPFVP</sequence>
<dbReference type="AlphaFoldDB" id="A0A4Z0YY97"/>
<dbReference type="SMART" id="SM00248">
    <property type="entry name" value="ANK"/>
    <property type="match status" value="6"/>
</dbReference>
<evidence type="ECO:0000256" key="2">
    <source>
        <dbReference type="ARBA" id="ARBA00023043"/>
    </source>
</evidence>
<keyword evidence="6" id="KW-1185">Reference proteome</keyword>
<reference evidence="5 6" key="1">
    <citation type="submission" date="2019-03" db="EMBL/GenBank/DDBJ databases">
        <title>Draft genome sequence of Xylaria hypoxylon DSM 108379, a ubiquitous saprotrophic-parasitic fungi on hardwood.</title>
        <authorList>
            <person name="Buettner E."/>
            <person name="Leonhardt S."/>
            <person name="Gebauer A.M."/>
            <person name="Liers C."/>
            <person name="Hofrichter M."/>
            <person name="Kellner H."/>
        </authorList>
    </citation>
    <scope>NUCLEOTIDE SEQUENCE [LARGE SCALE GENOMIC DNA]</scope>
    <source>
        <strain evidence="5 6">DSM 108379</strain>
    </source>
</reference>
<feature type="repeat" description="ANK" evidence="3">
    <location>
        <begin position="353"/>
        <end position="385"/>
    </location>
</feature>
<dbReference type="InterPro" id="IPR002110">
    <property type="entry name" value="Ankyrin_rpt"/>
</dbReference>
<dbReference type="SUPFAM" id="SSF48403">
    <property type="entry name" value="Ankyrin repeat"/>
    <property type="match status" value="2"/>
</dbReference>
<evidence type="ECO:0000256" key="3">
    <source>
        <dbReference type="PROSITE-ProRule" id="PRU00023"/>
    </source>
</evidence>
<dbReference type="Pfam" id="PF12796">
    <property type="entry name" value="Ank_2"/>
    <property type="match status" value="1"/>
</dbReference>
<protein>
    <submittedName>
        <fullName evidence="5">Uncharacterized protein</fullName>
    </submittedName>
</protein>
<evidence type="ECO:0000313" key="6">
    <source>
        <dbReference type="Proteomes" id="UP000297716"/>
    </source>
</evidence>
<dbReference type="InterPro" id="IPR036770">
    <property type="entry name" value="Ankyrin_rpt-contain_sf"/>
</dbReference>
<feature type="compositionally biased region" description="Basic residues" evidence="4">
    <location>
        <begin position="616"/>
        <end position="629"/>
    </location>
</feature>
<evidence type="ECO:0000313" key="5">
    <source>
        <dbReference type="EMBL" id="TGJ83463.1"/>
    </source>
</evidence>
<accession>A0A4Z0YY97</accession>
<dbReference type="EMBL" id="SKBN01000093">
    <property type="protein sequence ID" value="TGJ83463.1"/>
    <property type="molecule type" value="Genomic_DNA"/>
</dbReference>
<proteinExistence type="predicted"/>
<keyword evidence="2 3" id="KW-0040">ANK repeat</keyword>
<dbReference type="OrthoDB" id="539213at2759"/>
<organism evidence="5 6">
    <name type="scientific">Xylaria hypoxylon</name>
    <dbReference type="NCBI Taxonomy" id="37992"/>
    <lineage>
        <taxon>Eukaryota</taxon>
        <taxon>Fungi</taxon>
        <taxon>Dikarya</taxon>
        <taxon>Ascomycota</taxon>
        <taxon>Pezizomycotina</taxon>
        <taxon>Sordariomycetes</taxon>
        <taxon>Xylariomycetidae</taxon>
        <taxon>Xylariales</taxon>
        <taxon>Xylariaceae</taxon>
        <taxon>Xylaria</taxon>
    </lineage>
</organism>
<keyword evidence="1" id="KW-0677">Repeat</keyword>
<dbReference type="PANTHER" id="PTHR24178">
    <property type="entry name" value="MOLTING PROTEIN MLT-4"/>
    <property type="match status" value="1"/>
</dbReference>
<evidence type="ECO:0000256" key="4">
    <source>
        <dbReference type="SAM" id="MobiDB-lite"/>
    </source>
</evidence>
<feature type="repeat" description="ANK" evidence="3">
    <location>
        <begin position="386"/>
        <end position="425"/>
    </location>
</feature>
<feature type="repeat" description="ANK" evidence="3">
    <location>
        <begin position="285"/>
        <end position="317"/>
    </location>
</feature>